<keyword evidence="2" id="KW-1185">Reference proteome</keyword>
<proteinExistence type="predicted"/>
<name>A0A8C5QSF5_9ANUR</name>
<dbReference type="GeneTree" id="ENSGT01010000229426"/>
<dbReference type="OrthoDB" id="9863456at2759"/>
<dbReference type="AlphaFoldDB" id="A0A8C5QSF5"/>
<protein>
    <submittedName>
        <fullName evidence="1">Uncharacterized protein</fullName>
    </submittedName>
</protein>
<dbReference type="Proteomes" id="UP000694569">
    <property type="component" value="Unplaced"/>
</dbReference>
<reference evidence="1" key="1">
    <citation type="submission" date="2025-08" db="UniProtKB">
        <authorList>
            <consortium name="Ensembl"/>
        </authorList>
    </citation>
    <scope>IDENTIFICATION</scope>
</reference>
<accession>A0A8C5QSF5</accession>
<reference evidence="1" key="2">
    <citation type="submission" date="2025-09" db="UniProtKB">
        <authorList>
            <consortium name="Ensembl"/>
        </authorList>
    </citation>
    <scope>IDENTIFICATION</scope>
</reference>
<dbReference type="Ensembl" id="ENSLLET00000042536.1">
    <property type="protein sequence ID" value="ENSLLEP00000040882.1"/>
    <property type="gene ID" value="ENSLLEG00000026003.1"/>
</dbReference>
<sequence length="130" mass="14791">MELPDHIRPMCADVLLCTVTAHPHRRHCHLSRHKSIPSSVMAEVRDLQNQQVTSHASHVISSLSQGLERLTLTLRRVSLAEEVLQNRSNNLNIFSILRKDLSMCVSVYLILLNSLLLAPPTRSRKRPDRT</sequence>
<evidence type="ECO:0000313" key="1">
    <source>
        <dbReference type="Ensembl" id="ENSLLEP00000040882.1"/>
    </source>
</evidence>
<evidence type="ECO:0000313" key="2">
    <source>
        <dbReference type="Proteomes" id="UP000694569"/>
    </source>
</evidence>
<organism evidence="1 2">
    <name type="scientific">Leptobrachium leishanense</name>
    <name type="common">Leishan spiny toad</name>
    <dbReference type="NCBI Taxonomy" id="445787"/>
    <lineage>
        <taxon>Eukaryota</taxon>
        <taxon>Metazoa</taxon>
        <taxon>Chordata</taxon>
        <taxon>Craniata</taxon>
        <taxon>Vertebrata</taxon>
        <taxon>Euteleostomi</taxon>
        <taxon>Amphibia</taxon>
        <taxon>Batrachia</taxon>
        <taxon>Anura</taxon>
        <taxon>Pelobatoidea</taxon>
        <taxon>Megophryidae</taxon>
        <taxon>Leptobrachium</taxon>
    </lineage>
</organism>